<keyword evidence="4" id="KW-1185">Reference proteome</keyword>
<feature type="transmembrane region" description="Helical" evidence="2">
    <location>
        <begin position="20"/>
        <end position="43"/>
    </location>
</feature>
<protein>
    <submittedName>
        <fullName evidence="3">Uncharacterized protein</fullName>
    </submittedName>
</protein>
<dbReference type="Proteomes" id="UP000241690">
    <property type="component" value="Unassembled WGS sequence"/>
</dbReference>
<evidence type="ECO:0000313" key="3">
    <source>
        <dbReference type="EMBL" id="PTB60236.1"/>
    </source>
</evidence>
<evidence type="ECO:0000256" key="1">
    <source>
        <dbReference type="SAM" id="MobiDB-lite"/>
    </source>
</evidence>
<keyword evidence="2" id="KW-0472">Membrane</keyword>
<evidence type="ECO:0000256" key="2">
    <source>
        <dbReference type="SAM" id="Phobius"/>
    </source>
</evidence>
<dbReference type="AlphaFoldDB" id="A0A2T4AT48"/>
<proteinExistence type="predicted"/>
<accession>A0A2T4AT48</accession>
<dbReference type="EMBL" id="KZ679675">
    <property type="protein sequence ID" value="PTB60236.1"/>
    <property type="molecule type" value="Genomic_DNA"/>
</dbReference>
<gene>
    <name evidence="3" type="ORF">M431DRAFT_175075</name>
</gene>
<feature type="compositionally biased region" description="Polar residues" evidence="1">
    <location>
        <begin position="102"/>
        <end position="116"/>
    </location>
</feature>
<keyword evidence="2" id="KW-0812">Transmembrane</keyword>
<keyword evidence="2" id="KW-1133">Transmembrane helix</keyword>
<dbReference type="RefSeq" id="XP_024779913.1">
    <property type="nucleotide sequence ID" value="XM_024913066.1"/>
</dbReference>
<name>A0A2T4AT48_TRIHA</name>
<dbReference type="GeneID" id="36621625"/>
<reference evidence="3 4" key="1">
    <citation type="submission" date="2016-07" db="EMBL/GenBank/DDBJ databases">
        <title>Multiple horizontal gene transfer events from other fungi enriched the ability of initially mycotrophic Trichoderma (Ascomycota) to feed on dead plant biomass.</title>
        <authorList>
            <consortium name="DOE Joint Genome Institute"/>
            <person name="Aerts A."/>
            <person name="Atanasova L."/>
            <person name="Chenthamara K."/>
            <person name="Zhang J."/>
            <person name="Grujic M."/>
            <person name="Henrissat B."/>
            <person name="Kuo A."/>
            <person name="Salamov A."/>
            <person name="Lipzen A."/>
            <person name="Labutti K."/>
            <person name="Barry K."/>
            <person name="Miao Y."/>
            <person name="Rahimi M.J."/>
            <person name="Shen Q."/>
            <person name="Grigoriev I.V."/>
            <person name="Kubicek C.P."/>
            <person name="Druzhinina I.S."/>
        </authorList>
    </citation>
    <scope>NUCLEOTIDE SEQUENCE [LARGE SCALE GENOMIC DNA]</scope>
    <source>
        <strain evidence="3 4">CBS 226.95</strain>
    </source>
</reference>
<evidence type="ECO:0000313" key="4">
    <source>
        <dbReference type="Proteomes" id="UP000241690"/>
    </source>
</evidence>
<sequence length="130" mass="14644">MNHKMTLTHSDYLLLLVPSHIDYCYLVLLVPTPLILWLTFLVANHYQEHQYCYSQHQHNQSILAAVAPGLADGYPRHPLSSITSTPSRFAIFIITNTASQCNPQAHQPTLDPSNKSRAPFHQRPVASRGT</sequence>
<organism evidence="3 4">
    <name type="scientific">Trichoderma harzianum CBS 226.95</name>
    <dbReference type="NCBI Taxonomy" id="983964"/>
    <lineage>
        <taxon>Eukaryota</taxon>
        <taxon>Fungi</taxon>
        <taxon>Dikarya</taxon>
        <taxon>Ascomycota</taxon>
        <taxon>Pezizomycotina</taxon>
        <taxon>Sordariomycetes</taxon>
        <taxon>Hypocreomycetidae</taxon>
        <taxon>Hypocreales</taxon>
        <taxon>Hypocreaceae</taxon>
        <taxon>Trichoderma</taxon>
    </lineage>
</organism>
<feature type="region of interest" description="Disordered" evidence="1">
    <location>
        <begin position="102"/>
        <end position="130"/>
    </location>
</feature>